<sequence length="551" mass="59231">MAENPRELIRAAQSAETQGDMARAVECLQKAAELYRDAGNVQRALQLLRHASRLDERRTDIAEEVNRLEWLPGALLARPQPDDDEDAVLASSLEQTVEGGLIPEVVHRQRLLEDALREAVLHASEEAPRDAAQSWVIDSEVTEDLPRLDAQLAHVGGEDSAASTEAAPREQVATARDGERSEPLDVPNTSAVAGAEAASHTQEEDPRAARVSGGAETQEGFAEQGAAPESALEGASDADLTSAPPVRRRREARLIERGPTRADAALDAWCSFCCRPRTDTGDLIAGPAGAFICKSCLLESQSLLGDVTPVPPPPVARSDRAVEPVVGLVGQQAAQALLAQSLQGHAGCLLVVGPEGCGKSIWFQQLQREGQGLITLVADLDVASTSRPVLVEDVDRLNEASLALLCAFLKRPRHHRPTVILSARGRVTEPRDWMLRGDARSLPLWTTVSLRQAVRDAVPTSVLEHVQALLPVHAPTQADYIEIARQRLSLREPTVSLSEDVLRALAAAAARSPRAGHELHALLNRVPAGTWGLEPAAPPSASRKARRKPTR</sequence>
<dbReference type="SUPFAM" id="SSF52540">
    <property type="entry name" value="P-loop containing nucleoside triphosphate hydrolases"/>
    <property type="match status" value="1"/>
</dbReference>
<dbReference type="Gene3D" id="1.25.40.10">
    <property type="entry name" value="Tetratricopeptide repeat domain"/>
    <property type="match status" value="1"/>
</dbReference>
<feature type="binding site" evidence="1">
    <location>
        <position position="273"/>
    </location>
    <ligand>
        <name>Zn(2+)</name>
        <dbReference type="ChEBI" id="CHEBI:29105"/>
    </ligand>
</feature>
<name>A0A0H4WVX0_9BACT</name>
<dbReference type="InterPro" id="IPR011990">
    <property type="entry name" value="TPR-like_helical_dom_sf"/>
</dbReference>
<feature type="binding site" evidence="1">
    <location>
        <position position="296"/>
    </location>
    <ligand>
        <name>Zn(2+)</name>
        <dbReference type="ChEBI" id="CHEBI:29105"/>
    </ligand>
</feature>
<dbReference type="eggNOG" id="COG1219">
    <property type="taxonomic scope" value="Bacteria"/>
</dbReference>
<dbReference type="InterPro" id="IPR038366">
    <property type="entry name" value="Znf_CppX_C4_sf"/>
</dbReference>
<evidence type="ECO:0000313" key="5">
    <source>
        <dbReference type="Proteomes" id="UP000009026"/>
    </source>
</evidence>
<keyword evidence="1" id="KW-0862">Zinc</keyword>
<dbReference type="AlphaFoldDB" id="A0A0H4WVX0"/>
<dbReference type="InterPro" id="IPR027417">
    <property type="entry name" value="P-loop_NTPase"/>
</dbReference>
<dbReference type="GO" id="GO:0008270">
    <property type="term" value="F:zinc ion binding"/>
    <property type="evidence" value="ECO:0007669"/>
    <property type="project" value="UniProtKB-UniRule"/>
</dbReference>
<dbReference type="EMBL" id="CP012109">
    <property type="protein sequence ID" value="AKQ65773.1"/>
    <property type="molecule type" value="Genomic_DNA"/>
</dbReference>
<dbReference type="InterPro" id="IPR059188">
    <property type="entry name" value="Znf_CLPX-like"/>
</dbReference>
<dbReference type="SMART" id="SM00994">
    <property type="entry name" value="zf-C4_ClpX"/>
    <property type="match status" value="1"/>
</dbReference>
<dbReference type="PROSITE" id="PS51902">
    <property type="entry name" value="CLPX_ZB"/>
    <property type="match status" value="1"/>
</dbReference>
<dbReference type="Proteomes" id="UP000009026">
    <property type="component" value="Chromosome"/>
</dbReference>
<dbReference type="STRING" id="1297742.A176_002685"/>
<dbReference type="GO" id="GO:0046983">
    <property type="term" value="F:protein dimerization activity"/>
    <property type="evidence" value="ECO:0007669"/>
    <property type="project" value="UniProtKB-UniRule"/>
</dbReference>
<reference evidence="4 5" key="1">
    <citation type="journal article" date="2016" name="PLoS ONE">
        <title>Complete Genome Sequence and Comparative Genomics of a Novel Myxobacterium Myxococcus hansupus.</title>
        <authorList>
            <person name="Sharma G."/>
            <person name="Narwani T."/>
            <person name="Subramanian S."/>
        </authorList>
    </citation>
    <scope>NUCLEOTIDE SEQUENCE [LARGE SCALE GENOMIC DNA]</scope>
    <source>
        <strain evidence="5">mixupus</strain>
    </source>
</reference>
<dbReference type="Pfam" id="PF06689">
    <property type="entry name" value="zf-C4_ClpX"/>
    <property type="match status" value="1"/>
</dbReference>
<feature type="binding site" evidence="1">
    <location>
        <position position="293"/>
    </location>
    <ligand>
        <name>Zn(2+)</name>
        <dbReference type="ChEBI" id="CHEBI:29105"/>
    </ligand>
</feature>
<dbReference type="InterPro" id="IPR010603">
    <property type="entry name" value="Znf_CppX_C4"/>
</dbReference>
<gene>
    <name evidence="4" type="ORF">A176_002685</name>
</gene>
<evidence type="ECO:0000259" key="3">
    <source>
        <dbReference type="PROSITE" id="PS51902"/>
    </source>
</evidence>
<proteinExistence type="inferred from homology"/>
<feature type="binding site" evidence="1">
    <location>
        <position position="270"/>
    </location>
    <ligand>
        <name>Zn(2+)</name>
        <dbReference type="ChEBI" id="CHEBI:29105"/>
    </ligand>
</feature>
<feature type="domain" description="ClpX-type ZB" evidence="3">
    <location>
        <begin position="256"/>
        <end position="312"/>
    </location>
</feature>
<evidence type="ECO:0000256" key="1">
    <source>
        <dbReference type="PROSITE-ProRule" id="PRU01250"/>
    </source>
</evidence>
<keyword evidence="1" id="KW-0479">Metal-binding</keyword>
<keyword evidence="1" id="KW-0143">Chaperone</keyword>
<feature type="region of interest" description="Disordered" evidence="2">
    <location>
        <begin position="155"/>
        <end position="254"/>
    </location>
</feature>
<dbReference type="RefSeq" id="WP_002638511.1">
    <property type="nucleotide sequence ID" value="NZ_CP012109.1"/>
</dbReference>
<feature type="region of interest" description="Disordered" evidence="2">
    <location>
        <begin position="530"/>
        <end position="551"/>
    </location>
</feature>
<dbReference type="KEGG" id="mym:A176_002685"/>
<dbReference type="Gene3D" id="6.20.220.10">
    <property type="entry name" value="ClpX chaperone, C4-type zinc finger domain"/>
    <property type="match status" value="1"/>
</dbReference>
<dbReference type="PATRIC" id="fig|1297742.4.peg.2709"/>
<dbReference type="GO" id="GO:0006457">
    <property type="term" value="P:protein folding"/>
    <property type="evidence" value="ECO:0007669"/>
    <property type="project" value="UniProtKB-UniRule"/>
</dbReference>
<evidence type="ECO:0000256" key="2">
    <source>
        <dbReference type="SAM" id="MobiDB-lite"/>
    </source>
</evidence>
<dbReference type="OrthoDB" id="5381486at2"/>
<keyword evidence="5" id="KW-1185">Reference proteome</keyword>
<accession>A0A0H4WVX0</accession>
<protein>
    <recommendedName>
        <fullName evidence="3">ClpX-type ZB domain-containing protein</fullName>
    </recommendedName>
</protein>
<comment type="similarity">
    <text evidence="1">Belongs to the ClpX chaperone family.</text>
</comment>
<evidence type="ECO:0000313" key="4">
    <source>
        <dbReference type="EMBL" id="AKQ65773.1"/>
    </source>
</evidence>
<organism evidence="4 5">
    <name type="scientific">Pseudomyxococcus hansupus</name>
    <dbReference type="NCBI Taxonomy" id="1297742"/>
    <lineage>
        <taxon>Bacteria</taxon>
        <taxon>Pseudomonadati</taxon>
        <taxon>Myxococcota</taxon>
        <taxon>Myxococcia</taxon>
        <taxon>Myxococcales</taxon>
        <taxon>Cystobacterineae</taxon>
        <taxon>Myxococcaceae</taxon>
        <taxon>Pseudomyxococcus</taxon>
    </lineage>
</organism>
<dbReference type="GO" id="GO:0051082">
    <property type="term" value="F:unfolded protein binding"/>
    <property type="evidence" value="ECO:0007669"/>
    <property type="project" value="UniProtKB-UniRule"/>
</dbReference>